<sequence>MVGRGLVGSMLVLLGGWVLASLPVGMDLPASLDALRASPASEPVALAVVLFGLVLLVLAWVELLHASHVVGDLALVVRAAVAWIAPLVVAPPLFSLDGWAYAAQGALAAAGLSPYEHGPSALGGPLAASVDPRWQDTPAPYGPLPLMYGALLAHVTADPLLLALGHRLAAVAGLLLVAWALPRLGRLTGAFPAPAAAVTLASPLMLAVGVAGLHNDLLMIGLATAGLAVGVERHWVAGAALVGLAAGVKAPAVLVGLGVALLTLPPGAAVLARLRRLVGVGLVVVATLVGLGLLSGLGMGWIPALRVPGTGLTHASPLRLVPTSVRPVVQVLPLVAAAVAAFRTPAGDPVRGLRALAVVLLAGGLLFSALRLWYLLWPVPLLAVVPLPTWGRRLFVALLALLGLLAPFTAVPGGTVLGCVGIPVLAVAGAAVLLGCGRLRRRLLVSRAVVAGPVAARAGRPL</sequence>
<keyword evidence="10" id="KW-1185">Reference proteome</keyword>
<name>A0ABV3SY20_9ACTN</name>
<gene>
    <name evidence="9" type="primary">mptB</name>
    <name evidence="9" type="ORF">AB3X52_06980</name>
</gene>
<accession>A0ABV3SY20</accession>
<comment type="caution">
    <text evidence="9">The sequence shown here is derived from an EMBL/GenBank/DDBJ whole genome shotgun (WGS) entry which is preliminary data.</text>
</comment>
<comment type="similarity">
    <text evidence="7">Belongs to the MptA/B family.</text>
</comment>
<evidence type="ECO:0000256" key="6">
    <source>
        <dbReference type="ARBA" id="ARBA00023136"/>
    </source>
</evidence>
<dbReference type="RefSeq" id="WP_367992649.1">
    <property type="nucleotide sequence ID" value="NZ_JBFPJR010000009.1"/>
</dbReference>
<evidence type="ECO:0000256" key="8">
    <source>
        <dbReference type="SAM" id="Phobius"/>
    </source>
</evidence>
<evidence type="ECO:0000313" key="9">
    <source>
        <dbReference type="EMBL" id="MEX0427354.1"/>
    </source>
</evidence>
<feature type="transmembrane region" description="Helical" evidence="8">
    <location>
        <begin position="416"/>
        <end position="435"/>
    </location>
</feature>
<evidence type="ECO:0000313" key="10">
    <source>
        <dbReference type="Proteomes" id="UP001556631"/>
    </source>
</evidence>
<evidence type="ECO:0000256" key="5">
    <source>
        <dbReference type="ARBA" id="ARBA00022989"/>
    </source>
</evidence>
<evidence type="ECO:0000256" key="1">
    <source>
        <dbReference type="ARBA" id="ARBA00004141"/>
    </source>
</evidence>
<dbReference type="Pfam" id="PF26314">
    <property type="entry name" value="MptA_B_family"/>
    <property type="match status" value="1"/>
</dbReference>
<keyword evidence="2 9" id="KW-0328">Glycosyltransferase</keyword>
<keyword evidence="5 8" id="KW-1133">Transmembrane helix</keyword>
<evidence type="ECO:0000256" key="3">
    <source>
        <dbReference type="ARBA" id="ARBA00022679"/>
    </source>
</evidence>
<feature type="transmembrane region" description="Helical" evidence="8">
    <location>
        <begin position="193"/>
        <end position="214"/>
    </location>
</feature>
<evidence type="ECO:0000256" key="4">
    <source>
        <dbReference type="ARBA" id="ARBA00022692"/>
    </source>
</evidence>
<dbReference type="GO" id="GO:0016757">
    <property type="term" value="F:glycosyltransferase activity"/>
    <property type="evidence" value="ECO:0007669"/>
    <property type="project" value="UniProtKB-KW"/>
</dbReference>
<comment type="subcellular location">
    <subcellularLocation>
        <location evidence="1">Membrane</location>
        <topology evidence="1">Multi-pass membrane protein</topology>
    </subcellularLocation>
</comment>
<dbReference type="InterPro" id="IPR049829">
    <property type="entry name" value="MptA/B-like"/>
</dbReference>
<feature type="transmembrane region" description="Helical" evidence="8">
    <location>
        <begin position="75"/>
        <end position="94"/>
    </location>
</feature>
<feature type="transmembrane region" description="Helical" evidence="8">
    <location>
        <begin position="355"/>
        <end position="374"/>
    </location>
</feature>
<feature type="transmembrane region" description="Helical" evidence="8">
    <location>
        <begin position="277"/>
        <end position="304"/>
    </location>
</feature>
<evidence type="ECO:0000256" key="2">
    <source>
        <dbReference type="ARBA" id="ARBA00022676"/>
    </source>
</evidence>
<feature type="transmembrane region" description="Helical" evidence="8">
    <location>
        <begin position="234"/>
        <end position="265"/>
    </location>
</feature>
<evidence type="ECO:0000256" key="7">
    <source>
        <dbReference type="ARBA" id="ARBA00043987"/>
    </source>
</evidence>
<feature type="transmembrane region" description="Helical" evidence="8">
    <location>
        <begin position="394"/>
        <end position="411"/>
    </location>
</feature>
<keyword evidence="3" id="KW-0808">Transferase</keyword>
<keyword evidence="6 8" id="KW-0472">Membrane</keyword>
<dbReference type="NCBIfam" id="NF038066">
    <property type="entry name" value="MptB"/>
    <property type="match status" value="1"/>
</dbReference>
<keyword evidence="4 8" id="KW-0812">Transmembrane</keyword>
<organism evidence="9 10">
    <name type="scientific">Nocardioides eburneus</name>
    <dbReference type="NCBI Taxonomy" id="3231482"/>
    <lineage>
        <taxon>Bacteria</taxon>
        <taxon>Bacillati</taxon>
        <taxon>Actinomycetota</taxon>
        <taxon>Actinomycetes</taxon>
        <taxon>Propionibacteriales</taxon>
        <taxon>Nocardioidaceae</taxon>
        <taxon>Nocardioides</taxon>
    </lineage>
</organism>
<proteinExistence type="inferred from homology"/>
<dbReference type="EMBL" id="JBFPJR010000009">
    <property type="protein sequence ID" value="MEX0427354.1"/>
    <property type="molecule type" value="Genomic_DNA"/>
</dbReference>
<feature type="transmembrane region" description="Helical" evidence="8">
    <location>
        <begin position="44"/>
        <end position="63"/>
    </location>
</feature>
<protein>
    <submittedName>
        <fullName evidence="9">Polyprenol phosphomannose-dependent alpha 1,6 mannosyltransferase MptB</fullName>
    </submittedName>
</protein>
<feature type="transmembrane region" description="Helical" evidence="8">
    <location>
        <begin position="160"/>
        <end position="181"/>
    </location>
</feature>
<reference evidence="9 10" key="1">
    <citation type="submission" date="2024-07" db="EMBL/GenBank/DDBJ databases">
        <authorList>
            <person name="Lee S."/>
            <person name="Kang M."/>
        </authorList>
    </citation>
    <scope>NUCLEOTIDE SEQUENCE [LARGE SCALE GENOMIC DNA]</scope>
    <source>
        <strain evidence="9 10">DS6</strain>
    </source>
</reference>
<dbReference type="Proteomes" id="UP001556631">
    <property type="component" value="Unassembled WGS sequence"/>
</dbReference>